<evidence type="ECO:0000313" key="4">
    <source>
        <dbReference type="EMBL" id="MCU5745284.1"/>
    </source>
</evidence>
<reference evidence="4 5" key="1">
    <citation type="journal article" date="2023" name="Int. J. Syst. Evol. Microbiol.">
        <title>Streptococcus sciuri sp. nov., Staphylococcus marylandisciuri sp. nov. and Staphylococcus americanisciuri sp. nov., isolated from faeces of eastern grey squirrel (Sciurus carolinensis).</title>
        <authorList>
            <person name="Volokhov D.V."/>
            <person name="Zagorodnyaya T.A."/>
            <person name="Furtak V.A."/>
            <person name="Nattanmai G."/>
            <person name="Randall L."/>
            <person name="Jose S."/>
            <person name="Gao Y."/>
            <person name="Eisenberg T."/>
            <person name="Delmonte P."/>
            <person name="Blom J."/>
            <person name="Mitchell K.K."/>
        </authorList>
    </citation>
    <scope>NUCLEOTIDE SEQUENCE [LARGE SCALE GENOMIC DNA]</scope>
    <source>
        <strain evidence="4 5">SQ8-PEA</strain>
    </source>
</reference>
<dbReference type="InterPro" id="IPR031107">
    <property type="entry name" value="Small_HSP"/>
</dbReference>
<dbReference type="InterPro" id="IPR008978">
    <property type="entry name" value="HSP20-like_chaperone"/>
</dbReference>
<dbReference type="Gene3D" id="2.60.40.790">
    <property type="match status" value="1"/>
</dbReference>
<feature type="domain" description="SHSP" evidence="3">
    <location>
        <begin position="13"/>
        <end position="122"/>
    </location>
</feature>
<evidence type="ECO:0000259" key="3">
    <source>
        <dbReference type="PROSITE" id="PS01031"/>
    </source>
</evidence>
<comment type="caution">
    <text evidence="4">The sequence shown here is derived from an EMBL/GenBank/DDBJ whole genome shotgun (WGS) entry which is preliminary data.</text>
</comment>
<organism evidence="4 5">
    <name type="scientific">Staphylococcus marylandisciuri</name>
    <dbReference type="NCBI Taxonomy" id="2981529"/>
    <lineage>
        <taxon>Bacteria</taxon>
        <taxon>Bacillati</taxon>
        <taxon>Bacillota</taxon>
        <taxon>Bacilli</taxon>
        <taxon>Bacillales</taxon>
        <taxon>Staphylococcaceae</taxon>
        <taxon>Staphylococcus</taxon>
    </lineage>
</organism>
<comment type="similarity">
    <text evidence="1 2">Belongs to the small heat shock protein (HSP20) family.</text>
</comment>
<dbReference type="SUPFAM" id="SSF49764">
    <property type="entry name" value="HSP20-like chaperones"/>
    <property type="match status" value="1"/>
</dbReference>
<dbReference type="EMBL" id="JAOPKZ010000001">
    <property type="protein sequence ID" value="MCU5745284.1"/>
    <property type="molecule type" value="Genomic_DNA"/>
</dbReference>
<dbReference type="Proteomes" id="UP001209553">
    <property type="component" value="Unassembled WGS sequence"/>
</dbReference>
<gene>
    <name evidence="4" type="ORF">N9R04_00930</name>
</gene>
<accession>A0ABT2QMV0</accession>
<dbReference type="PANTHER" id="PTHR11527">
    <property type="entry name" value="HEAT-SHOCK PROTEIN 20 FAMILY MEMBER"/>
    <property type="match status" value="1"/>
</dbReference>
<dbReference type="Pfam" id="PF00011">
    <property type="entry name" value="HSP20"/>
    <property type="match status" value="1"/>
</dbReference>
<evidence type="ECO:0000313" key="5">
    <source>
        <dbReference type="Proteomes" id="UP001209553"/>
    </source>
</evidence>
<dbReference type="InterPro" id="IPR002068">
    <property type="entry name" value="A-crystallin/Hsp20_dom"/>
</dbReference>
<name>A0ABT2QMV0_9STAP</name>
<proteinExistence type="inferred from homology"/>
<evidence type="ECO:0000256" key="1">
    <source>
        <dbReference type="PROSITE-ProRule" id="PRU00285"/>
    </source>
</evidence>
<keyword evidence="5" id="KW-1185">Reference proteome</keyword>
<dbReference type="PROSITE" id="PS01031">
    <property type="entry name" value="SHSP"/>
    <property type="match status" value="1"/>
</dbReference>
<evidence type="ECO:0000256" key="2">
    <source>
        <dbReference type="RuleBase" id="RU003616"/>
    </source>
</evidence>
<protein>
    <submittedName>
        <fullName evidence="4">Hsp20 family protein</fullName>
    </submittedName>
</protein>
<sequence length="122" mass="14155">MMEQKNRTDLSTELFNHLFPKTITADVHETDESYIVIAELPGLNKEDIDIKYEDNILTLNASHQESDDENATYHIKERHKTDMNRQFIFKNVNCNDITAQFNNGLLKVTLPKQESKTNISID</sequence>